<evidence type="ECO:0000313" key="1">
    <source>
        <dbReference type="EMBL" id="MDT0344128.1"/>
    </source>
</evidence>
<protein>
    <submittedName>
        <fullName evidence="1">Uncharacterized protein</fullName>
    </submittedName>
</protein>
<reference evidence="2" key="1">
    <citation type="submission" date="2023-07" db="EMBL/GenBank/DDBJ databases">
        <title>30 novel species of actinomycetes from the DSMZ collection.</title>
        <authorList>
            <person name="Nouioui I."/>
        </authorList>
    </citation>
    <scope>NUCLEOTIDE SEQUENCE [LARGE SCALE GENOMIC DNA]</scope>
    <source>
        <strain evidence="2">DSM 44938</strain>
    </source>
</reference>
<comment type="caution">
    <text evidence="1">The sequence shown here is derived from an EMBL/GenBank/DDBJ whole genome shotgun (WGS) entry which is preliminary data.</text>
</comment>
<dbReference type="InterPro" id="IPR011257">
    <property type="entry name" value="DNA_glycosylase"/>
</dbReference>
<dbReference type="EMBL" id="JAVREL010000008">
    <property type="protein sequence ID" value="MDT0344128.1"/>
    <property type="molecule type" value="Genomic_DNA"/>
</dbReference>
<organism evidence="1 2">
    <name type="scientific">Streptomyces litchfieldiae</name>
    <dbReference type="NCBI Taxonomy" id="3075543"/>
    <lineage>
        <taxon>Bacteria</taxon>
        <taxon>Bacillati</taxon>
        <taxon>Actinomycetota</taxon>
        <taxon>Actinomycetes</taxon>
        <taxon>Kitasatosporales</taxon>
        <taxon>Streptomycetaceae</taxon>
        <taxon>Streptomyces</taxon>
    </lineage>
</organism>
<name>A0ABU2MS00_9ACTN</name>
<dbReference type="Proteomes" id="UP001183246">
    <property type="component" value="Unassembled WGS sequence"/>
</dbReference>
<proteinExistence type="predicted"/>
<dbReference type="SUPFAM" id="SSF48150">
    <property type="entry name" value="DNA-glycosylase"/>
    <property type="match status" value="1"/>
</dbReference>
<evidence type="ECO:0000313" key="2">
    <source>
        <dbReference type="Proteomes" id="UP001183246"/>
    </source>
</evidence>
<gene>
    <name evidence="1" type="ORF">RM590_16095</name>
</gene>
<dbReference type="RefSeq" id="WP_311705256.1">
    <property type="nucleotide sequence ID" value="NZ_JAVREL010000008.1"/>
</dbReference>
<accession>A0ABU2MS00</accession>
<sequence length="262" mass="29104">MTVERIYGLVKRAAALPDVRAEVEVNHDDNRWWPLSITDTRMRMLAAGWSTRVSYRMVTTYARVIASANVRGFDDLLTATDAELTDLVAPIGLTRSRIDYLRSLAGLLQHWEKQSVSPASPSADCDALILDFARRVHGASFKVAQCALLNARGYHCGIIPVDSGMVSKLAPALGIVLPPGPVAHERFRHVLEAAVRARSADFRALAARHGQRVTIPEDAPPTWWVHLVLIYFKRLYLNGPSARLCSRRPLCTRIVDCAHPHV</sequence>
<keyword evidence="2" id="KW-1185">Reference proteome</keyword>